<protein>
    <submittedName>
        <fullName evidence="10">Murein biosynthesis integral membrane protein MurJ</fullName>
    </submittedName>
</protein>
<feature type="transmembrane region" description="Helical" evidence="9">
    <location>
        <begin position="541"/>
        <end position="559"/>
    </location>
</feature>
<feature type="transmembrane region" description="Helical" evidence="9">
    <location>
        <begin position="203"/>
        <end position="225"/>
    </location>
</feature>
<evidence type="ECO:0000256" key="7">
    <source>
        <dbReference type="ARBA" id="ARBA00023136"/>
    </source>
</evidence>
<feature type="transmembrane region" description="Helical" evidence="9">
    <location>
        <begin position="472"/>
        <end position="495"/>
    </location>
</feature>
<keyword evidence="11" id="KW-1185">Reference proteome</keyword>
<feature type="transmembrane region" description="Helical" evidence="9">
    <location>
        <begin position="133"/>
        <end position="155"/>
    </location>
</feature>
<name>A0ABY5KXV9_9CELL</name>
<comment type="subcellular location">
    <subcellularLocation>
        <location evidence="1">Cell membrane</location>
        <topology evidence="1">Multi-pass membrane protein</topology>
    </subcellularLocation>
</comment>
<evidence type="ECO:0000256" key="9">
    <source>
        <dbReference type="SAM" id="Phobius"/>
    </source>
</evidence>
<keyword evidence="5" id="KW-0573">Peptidoglycan synthesis</keyword>
<dbReference type="RefSeq" id="WP_227568576.1">
    <property type="nucleotide sequence ID" value="NZ_CP101988.1"/>
</dbReference>
<evidence type="ECO:0000256" key="1">
    <source>
        <dbReference type="ARBA" id="ARBA00004651"/>
    </source>
</evidence>
<dbReference type="PANTHER" id="PTHR47019:SF1">
    <property type="entry name" value="LIPID II FLIPPASE MURJ"/>
    <property type="match status" value="1"/>
</dbReference>
<evidence type="ECO:0000256" key="8">
    <source>
        <dbReference type="SAM" id="MobiDB-lite"/>
    </source>
</evidence>
<feature type="compositionally biased region" description="Pro residues" evidence="8">
    <location>
        <begin position="13"/>
        <end position="22"/>
    </location>
</feature>
<evidence type="ECO:0000256" key="6">
    <source>
        <dbReference type="ARBA" id="ARBA00022989"/>
    </source>
</evidence>
<feature type="transmembrane region" description="Helical" evidence="9">
    <location>
        <begin position="245"/>
        <end position="268"/>
    </location>
</feature>
<dbReference type="PRINTS" id="PR01806">
    <property type="entry name" value="VIRFACTRMVIN"/>
</dbReference>
<evidence type="ECO:0000256" key="5">
    <source>
        <dbReference type="ARBA" id="ARBA00022984"/>
    </source>
</evidence>
<dbReference type="Pfam" id="PF03023">
    <property type="entry name" value="MurJ"/>
    <property type="match status" value="1"/>
</dbReference>
<evidence type="ECO:0000313" key="11">
    <source>
        <dbReference type="Proteomes" id="UP001316189"/>
    </source>
</evidence>
<dbReference type="PANTHER" id="PTHR47019">
    <property type="entry name" value="LIPID II FLIPPASE MURJ"/>
    <property type="match status" value="1"/>
</dbReference>
<organism evidence="10 11">
    <name type="scientific">Cellulomonas chengniuliangii</name>
    <dbReference type="NCBI Taxonomy" id="2968084"/>
    <lineage>
        <taxon>Bacteria</taxon>
        <taxon>Bacillati</taxon>
        <taxon>Actinomycetota</taxon>
        <taxon>Actinomycetes</taxon>
        <taxon>Micrococcales</taxon>
        <taxon>Cellulomonadaceae</taxon>
        <taxon>Cellulomonas</taxon>
    </lineage>
</organism>
<feature type="region of interest" description="Disordered" evidence="8">
    <location>
        <begin position="1"/>
        <end position="53"/>
    </location>
</feature>
<feature type="transmembrane region" description="Helical" evidence="9">
    <location>
        <begin position="408"/>
        <end position="432"/>
    </location>
</feature>
<dbReference type="NCBIfam" id="TIGR01695">
    <property type="entry name" value="murJ_mviN"/>
    <property type="match status" value="1"/>
</dbReference>
<dbReference type="InterPro" id="IPR004268">
    <property type="entry name" value="MurJ"/>
</dbReference>
<keyword evidence="4" id="KW-0133">Cell shape</keyword>
<dbReference type="InterPro" id="IPR051050">
    <property type="entry name" value="Lipid_II_flippase_MurJ/MviN"/>
</dbReference>
<feature type="transmembrane region" description="Helical" evidence="9">
    <location>
        <begin position="507"/>
        <end position="529"/>
    </location>
</feature>
<reference evidence="10 11" key="1">
    <citation type="submission" date="2022-07" db="EMBL/GenBank/DDBJ databases">
        <title>Novel species in genus cellulomonas.</title>
        <authorList>
            <person name="Ye L."/>
        </authorList>
    </citation>
    <scope>NUCLEOTIDE SEQUENCE [LARGE SCALE GENOMIC DNA]</scope>
    <source>
        <strain evidence="11">zg-Y338</strain>
    </source>
</reference>
<accession>A0ABY5KXV9</accession>
<feature type="transmembrane region" description="Helical" evidence="9">
    <location>
        <begin position="373"/>
        <end position="396"/>
    </location>
</feature>
<feature type="transmembrane region" description="Helical" evidence="9">
    <location>
        <begin position="63"/>
        <end position="80"/>
    </location>
</feature>
<evidence type="ECO:0000256" key="3">
    <source>
        <dbReference type="ARBA" id="ARBA00022692"/>
    </source>
</evidence>
<feature type="transmembrane region" description="Helical" evidence="9">
    <location>
        <begin position="100"/>
        <end position="121"/>
    </location>
</feature>
<evidence type="ECO:0000256" key="2">
    <source>
        <dbReference type="ARBA" id="ARBA00022475"/>
    </source>
</evidence>
<keyword evidence="3 9" id="KW-0812">Transmembrane</keyword>
<feature type="transmembrane region" description="Helical" evidence="9">
    <location>
        <begin position="444"/>
        <end position="466"/>
    </location>
</feature>
<feature type="transmembrane region" description="Helical" evidence="9">
    <location>
        <begin position="331"/>
        <end position="352"/>
    </location>
</feature>
<keyword evidence="2" id="KW-1003">Cell membrane</keyword>
<dbReference type="EMBL" id="CP101988">
    <property type="protein sequence ID" value="UUI75346.1"/>
    <property type="molecule type" value="Genomic_DNA"/>
</dbReference>
<keyword evidence="6 9" id="KW-1133">Transmembrane helix</keyword>
<feature type="transmembrane region" description="Helical" evidence="9">
    <location>
        <begin position="289"/>
        <end position="311"/>
    </location>
</feature>
<gene>
    <name evidence="10" type="primary">murJ</name>
    <name evidence="10" type="ORF">NP064_16545</name>
</gene>
<evidence type="ECO:0000256" key="4">
    <source>
        <dbReference type="ARBA" id="ARBA00022960"/>
    </source>
</evidence>
<dbReference type="Proteomes" id="UP001316189">
    <property type="component" value="Chromosome"/>
</dbReference>
<evidence type="ECO:0000313" key="10">
    <source>
        <dbReference type="EMBL" id="UUI75346.1"/>
    </source>
</evidence>
<sequence>MSTASGSAVPPHDAQPPQPPVDPEAEASVGPDVGGGVGAVPMPPPGDATSMGRSTALMASGTLVSRILGLVRAAMVVWAIGATGDAANAFAAANKLPNVLYLLIAGGVLNAVLVPQVVRAYRRADGQQYVDRLLTLGATMLLGLALLLTLAAPLLTTLYTNFSDPDVQALTVLFAYWCIPQLFFYGLYSLLGQVLNARGSFGPYMWAPVVNNLVSMAGLLVFVLVNGAFQSSVTDDPSSWGGGQVALLAGTATLGVVAQALVLLVPLYRSGFRYRPRWGFRGVGLRSAGRVAGWTFAALVVGQLGVLAVSRVTTRAGSLDPAYAGNALWDYAFLVFMLPHSLVTVSLATALFTRLSATAAAGDVDGVRADLSLGLRTVGLFTVLATAGIGVLAYPIGRVMFPSGGEDAWSALAPAIVAMVLGLVAFGAWSLCQRVFYAYEDARSMFPMQVGMAVVVVGGTYLAQALLDPSRWVVGAGLASSLSYVVGAVVALAVLRRRLHGVDGRRVAAVHAKAITGGLLAAGAGLLVVDLLGPVSGVGDALVMCAVGGVVISLVYVLALKVLRVREVDALVQMVVRRARGRRR</sequence>
<keyword evidence="7 9" id="KW-0472">Membrane</keyword>
<feature type="transmembrane region" description="Helical" evidence="9">
    <location>
        <begin position="167"/>
        <end position="191"/>
    </location>
</feature>
<proteinExistence type="predicted"/>